<evidence type="ECO:0000313" key="2">
    <source>
        <dbReference type="Proteomes" id="UP000799770"/>
    </source>
</evidence>
<accession>A0A6A5YR60</accession>
<evidence type="ECO:0000313" key="1">
    <source>
        <dbReference type="EMBL" id="KAF2109214.1"/>
    </source>
</evidence>
<proteinExistence type="predicted"/>
<dbReference type="AlphaFoldDB" id="A0A6A5YR60"/>
<dbReference type="Gene3D" id="1.25.40.20">
    <property type="entry name" value="Ankyrin repeat-containing domain"/>
    <property type="match status" value="1"/>
</dbReference>
<gene>
    <name evidence="1" type="ORF">BDV96DRAFT_652068</name>
</gene>
<sequence length="496" mass="55395">MRLLDIPSELFAIIIRHYVHIAGTEAYVTRAVSRAFNNCLLRELYDWHPVDRCGVNKGCVVKCDLGTFLNYRIKKQNDGTQNLIGYINSIIDHLIRLFPPSEDIDATKECYQRDIIQWIVRGGHLSSGYAKDVKQFNWYERTRSINIDNNDAVIDAVAAAAAVGNLDAFQHFWVKSQVSSPWLRDNAPPSAAVASIATGKISVMRFVLKATNTEVMEKYLYGCITSAIRCRQLNILNMLLDHTESHAVELLTNLSTMVKGSSPFVARYWYLRLGKVEVAKNPGEHWLITAAAAGDIEIFQRISSVIAHRCSPGILAPVYAEACERGHVPLFQHLCSNGLLVSGNRKLRKRATTMRLLYTAASSGGRSVLAILLKFAKNKQVGNPTLVAVEKHNLIMLRYLCEHGVPVSYEAVDRAERSARKLISKGRSLFRTEELSVYRYVFQQAALQFPNSEIVSPSGFQGSKRKIINFPYRGGLEVINLLTLTEAMGGMDADSA</sequence>
<evidence type="ECO:0008006" key="3">
    <source>
        <dbReference type="Google" id="ProtNLM"/>
    </source>
</evidence>
<dbReference type="InterPro" id="IPR036770">
    <property type="entry name" value="Ankyrin_rpt-contain_sf"/>
</dbReference>
<reference evidence="1" key="1">
    <citation type="journal article" date="2020" name="Stud. Mycol.">
        <title>101 Dothideomycetes genomes: a test case for predicting lifestyles and emergence of pathogens.</title>
        <authorList>
            <person name="Haridas S."/>
            <person name="Albert R."/>
            <person name="Binder M."/>
            <person name="Bloem J."/>
            <person name="Labutti K."/>
            <person name="Salamov A."/>
            <person name="Andreopoulos B."/>
            <person name="Baker S."/>
            <person name="Barry K."/>
            <person name="Bills G."/>
            <person name="Bluhm B."/>
            <person name="Cannon C."/>
            <person name="Castanera R."/>
            <person name="Culley D."/>
            <person name="Daum C."/>
            <person name="Ezra D."/>
            <person name="Gonzalez J."/>
            <person name="Henrissat B."/>
            <person name="Kuo A."/>
            <person name="Liang C."/>
            <person name="Lipzen A."/>
            <person name="Lutzoni F."/>
            <person name="Magnuson J."/>
            <person name="Mondo S."/>
            <person name="Nolan M."/>
            <person name="Ohm R."/>
            <person name="Pangilinan J."/>
            <person name="Park H.-J."/>
            <person name="Ramirez L."/>
            <person name="Alfaro M."/>
            <person name="Sun H."/>
            <person name="Tritt A."/>
            <person name="Yoshinaga Y."/>
            <person name="Zwiers L.-H."/>
            <person name="Turgeon B."/>
            <person name="Goodwin S."/>
            <person name="Spatafora J."/>
            <person name="Crous P."/>
            <person name="Grigoriev I."/>
        </authorList>
    </citation>
    <scope>NUCLEOTIDE SEQUENCE</scope>
    <source>
        <strain evidence="1">CBS 627.86</strain>
    </source>
</reference>
<dbReference type="EMBL" id="ML977343">
    <property type="protein sequence ID" value="KAF2109214.1"/>
    <property type="molecule type" value="Genomic_DNA"/>
</dbReference>
<protein>
    <recommendedName>
        <fullName evidence="3">Ankyrin repeat-containing domain protein</fullName>
    </recommendedName>
</protein>
<dbReference type="SUPFAM" id="SSF48403">
    <property type="entry name" value="Ankyrin repeat"/>
    <property type="match status" value="1"/>
</dbReference>
<organism evidence="1 2">
    <name type="scientific">Lophiotrema nucula</name>
    <dbReference type="NCBI Taxonomy" id="690887"/>
    <lineage>
        <taxon>Eukaryota</taxon>
        <taxon>Fungi</taxon>
        <taxon>Dikarya</taxon>
        <taxon>Ascomycota</taxon>
        <taxon>Pezizomycotina</taxon>
        <taxon>Dothideomycetes</taxon>
        <taxon>Pleosporomycetidae</taxon>
        <taxon>Pleosporales</taxon>
        <taxon>Lophiotremataceae</taxon>
        <taxon>Lophiotrema</taxon>
    </lineage>
</organism>
<name>A0A6A5YR60_9PLEO</name>
<keyword evidence="2" id="KW-1185">Reference proteome</keyword>
<dbReference type="Proteomes" id="UP000799770">
    <property type="component" value="Unassembled WGS sequence"/>
</dbReference>